<name>A0A833UQ26_ACIBZ</name>
<dbReference type="EMBL" id="WNDP01000035">
    <property type="protein sequence ID" value="KAF1025711.1"/>
    <property type="molecule type" value="Genomic_DNA"/>
</dbReference>
<dbReference type="PROSITE" id="PS51257">
    <property type="entry name" value="PROKAR_LIPOPROTEIN"/>
    <property type="match status" value="1"/>
</dbReference>
<dbReference type="Proteomes" id="UP000490535">
    <property type="component" value="Unassembled WGS sequence"/>
</dbReference>
<feature type="signal peptide" evidence="1">
    <location>
        <begin position="1"/>
        <end position="19"/>
    </location>
</feature>
<evidence type="ECO:0000313" key="2">
    <source>
        <dbReference type="EMBL" id="KAF1025711.1"/>
    </source>
</evidence>
<keyword evidence="1" id="KW-0732">Signal</keyword>
<sequence>MKKLTIALLTGLMSASGWSACTYNFDATQQDLQRFNVDVFPIISNAKVSYTTTLQDKVFMALSKNLFNQVVNSSDPSNALLYVNGDKVISSNAIQAFEFKLKLPTIIEEGSLFNVFPIVAGGEMENGKNIFVVITYQASGSRKSLFVTIRHIDDLQGSSFQLQPQNTLDGYQNIGVYLNQNTRQVGITFNKENKGYIYSYPSKLKNMYFTISSSSYGMTNTDINKEFSAELVTDATKMTQTYPTGTKDICGNTI</sequence>
<proteinExistence type="predicted"/>
<gene>
    <name evidence="2" type="ORF">GAK29_01775</name>
</gene>
<evidence type="ECO:0000256" key="1">
    <source>
        <dbReference type="SAM" id="SignalP"/>
    </source>
</evidence>
<feature type="chain" id="PRO_5032961037" description="DUF4882 domain-containing protein" evidence="1">
    <location>
        <begin position="20"/>
        <end position="254"/>
    </location>
</feature>
<dbReference type="InterPro" id="IPR032620">
    <property type="entry name" value="DUF4882"/>
</dbReference>
<evidence type="ECO:0000313" key="3">
    <source>
        <dbReference type="Proteomes" id="UP000490535"/>
    </source>
</evidence>
<protein>
    <recommendedName>
        <fullName evidence="4">DUF4882 domain-containing protein</fullName>
    </recommendedName>
</protein>
<evidence type="ECO:0008006" key="4">
    <source>
        <dbReference type="Google" id="ProtNLM"/>
    </source>
</evidence>
<reference evidence="3" key="1">
    <citation type="journal article" date="2020" name="MBio">
        <title>Horizontal gene transfer to a defensive symbiont with a reduced genome amongst a multipartite beetle microbiome.</title>
        <authorList>
            <person name="Waterworth S.C."/>
            <person name="Florez L.V."/>
            <person name="Rees E.R."/>
            <person name="Hertweck C."/>
            <person name="Kaltenpoth M."/>
            <person name="Kwan J.C."/>
        </authorList>
    </citation>
    <scope>NUCLEOTIDE SEQUENCE [LARGE SCALE GENOMIC DNA]</scope>
</reference>
<dbReference type="AlphaFoldDB" id="A0A833UQ26"/>
<comment type="caution">
    <text evidence="2">The sequence shown here is derived from an EMBL/GenBank/DDBJ whole genome shotgun (WGS) entry which is preliminary data.</text>
</comment>
<organism evidence="2 3">
    <name type="scientific">Acinetobacter bereziniae</name>
    <name type="common">Acinetobacter genomosp. 10</name>
    <dbReference type="NCBI Taxonomy" id="106648"/>
    <lineage>
        <taxon>Bacteria</taxon>
        <taxon>Pseudomonadati</taxon>
        <taxon>Pseudomonadota</taxon>
        <taxon>Gammaproteobacteria</taxon>
        <taxon>Moraxellales</taxon>
        <taxon>Moraxellaceae</taxon>
        <taxon>Acinetobacter</taxon>
    </lineage>
</organism>
<dbReference type="Pfam" id="PF16223">
    <property type="entry name" value="DUF4882"/>
    <property type="match status" value="1"/>
</dbReference>
<accession>A0A833UQ26</accession>